<dbReference type="GO" id="GO:0033897">
    <property type="term" value="F:ribonuclease T2 activity"/>
    <property type="evidence" value="ECO:0007669"/>
    <property type="project" value="InterPro"/>
</dbReference>
<comment type="similarity">
    <text evidence="1 2">Belongs to the RNase T2 family.</text>
</comment>
<proteinExistence type="inferred from homology"/>
<dbReference type="GO" id="GO:0006401">
    <property type="term" value="P:RNA catabolic process"/>
    <property type="evidence" value="ECO:0007669"/>
    <property type="project" value="TreeGrafter"/>
</dbReference>
<dbReference type="InterPro" id="IPR018188">
    <property type="entry name" value="RNase_T2_His_AS_1"/>
</dbReference>
<keyword evidence="4" id="KW-1185">Reference proteome</keyword>
<dbReference type="CDD" id="cd01062">
    <property type="entry name" value="RNase_T2_prok"/>
    <property type="match status" value="1"/>
</dbReference>
<reference evidence="3" key="1">
    <citation type="submission" date="2020-12" db="EMBL/GenBank/DDBJ databases">
        <title>Methylobrevis albus sp. nov., isolated from fresh water lack sediment.</title>
        <authorList>
            <person name="Zou Q."/>
        </authorList>
    </citation>
    <scope>NUCLEOTIDE SEQUENCE</scope>
    <source>
        <strain evidence="3">L22</strain>
    </source>
</reference>
<dbReference type="InterPro" id="IPR039378">
    <property type="entry name" value="RNase_T2_prok"/>
</dbReference>
<evidence type="ECO:0000313" key="4">
    <source>
        <dbReference type="Proteomes" id="UP000631694"/>
    </source>
</evidence>
<dbReference type="SUPFAM" id="SSF55895">
    <property type="entry name" value="Ribonuclease Rh-like"/>
    <property type="match status" value="1"/>
</dbReference>
<organism evidence="3 4">
    <name type="scientific">Methylobrevis albus</name>
    <dbReference type="NCBI Taxonomy" id="2793297"/>
    <lineage>
        <taxon>Bacteria</taxon>
        <taxon>Pseudomonadati</taxon>
        <taxon>Pseudomonadota</taxon>
        <taxon>Alphaproteobacteria</taxon>
        <taxon>Hyphomicrobiales</taxon>
        <taxon>Pleomorphomonadaceae</taxon>
        <taxon>Methylobrevis</taxon>
    </lineage>
</organism>
<dbReference type="InterPro" id="IPR001568">
    <property type="entry name" value="RNase_T2-like"/>
</dbReference>
<dbReference type="PROSITE" id="PS00531">
    <property type="entry name" value="RNASE_T2_2"/>
    <property type="match status" value="1"/>
</dbReference>
<accession>A0A931MX53</accession>
<evidence type="ECO:0000256" key="1">
    <source>
        <dbReference type="ARBA" id="ARBA00007469"/>
    </source>
</evidence>
<gene>
    <name evidence="3" type="ORF">I5731_11645</name>
</gene>
<name>A0A931MX53_9HYPH</name>
<protein>
    <submittedName>
        <fullName evidence="3">Ribonuclease T2</fullName>
    </submittedName>
</protein>
<dbReference type="Pfam" id="PF00445">
    <property type="entry name" value="Ribonuclease_T2"/>
    <property type="match status" value="1"/>
</dbReference>
<dbReference type="InterPro" id="IPR036430">
    <property type="entry name" value="RNase_T2-like_sf"/>
</dbReference>
<dbReference type="PROSITE" id="PS00530">
    <property type="entry name" value="RNASE_T2_1"/>
    <property type="match status" value="1"/>
</dbReference>
<dbReference type="Proteomes" id="UP000631694">
    <property type="component" value="Unassembled WGS sequence"/>
</dbReference>
<evidence type="ECO:0000256" key="2">
    <source>
        <dbReference type="RuleBase" id="RU004328"/>
    </source>
</evidence>
<comment type="caution">
    <text evidence="3">The sequence shown here is derived from an EMBL/GenBank/DDBJ whole genome shotgun (WGS) entry which is preliminary data.</text>
</comment>
<dbReference type="EMBL" id="JADZLT010000050">
    <property type="protein sequence ID" value="MBH0238478.1"/>
    <property type="molecule type" value="Genomic_DNA"/>
</dbReference>
<sequence length="238" mass="25996">MPLAALSAGLRRAATRRRAASRLAVAGIFALGLGALLVPEVFAPAAADEPGDFEFYVLSLSWSPSYCEAEGSERDRLQCGSGRPFAFVVHGLWPQAARGEGPAFCDAYDEPSRRTVDGVLDIMPSPGLVRHQWRKHGSCSGADPDEFFATVRAARARVAIPPAYRRLDRYMSVRPEAVEAAFVAANPGLKDNGIAVTCDRHRLREVRICLTRDLDFRSCPEVDRRGCRQASVAMPPVR</sequence>
<dbReference type="RefSeq" id="WP_197311543.1">
    <property type="nucleotide sequence ID" value="NZ_JADZLT010000050.1"/>
</dbReference>
<dbReference type="Gene3D" id="3.90.730.10">
    <property type="entry name" value="Ribonuclease T2-like"/>
    <property type="match status" value="1"/>
</dbReference>
<dbReference type="PANTHER" id="PTHR11240">
    <property type="entry name" value="RIBONUCLEASE T2"/>
    <property type="match status" value="1"/>
</dbReference>
<evidence type="ECO:0000313" key="3">
    <source>
        <dbReference type="EMBL" id="MBH0238478.1"/>
    </source>
</evidence>
<dbReference type="GO" id="GO:0003723">
    <property type="term" value="F:RNA binding"/>
    <property type="evidence" value="ECO:0007669"/>
    <property type="project" value="InterPro"/>
</dbReference>
<dbReference type="PANTHER" id="PTHR11240:SF22">
    <property type="entry name" value="RIBONUCLEASE T2"/>
    <property type="match status" value="1"/>
</dbReference>
<dbReference type="AlphaFoldDB" id="A0A931MX53"/>
<dbReference type="InterPro" id="IPR033130">
    <property type="entry name" value="RNase_T2_His_AS_2"/>
</dbReference>